<evidence type="ECO:0000313" key="2">
    <source>
        <dbReference type="EMBL" id="KAJ4961563.1"/>
    </source>
</evidence>
<dbReference type="PANTHER" id="PTHR34280">
    <property type="entry name" value="OS01G0920100 PROTEIN"/>
    <property type="match status" value="1"/>
</dbReference>
<evidence type="ECO:0000256" key="1">
    <source>
        <dbReference type="SAM" id="MobiDB-lite"/>
    </source>
</evidence>
<accession>A0A9Q0K4X2</accession>
<sequence>MGSCVSISNKPDSAVKFRFSIASKADKISLPSPTKEKSVNVDHRVAEVGFKSLSSPQRPSLTSCKDFGSKEENFFDSQAWLESDCEDDFFSVNGDFTPSRGNTPNHQNGFIGIPQFNKQHIMDGAAGTRTEASPTGKKKKLAELFCEKFSDDQDADNQSISNGKLEPKPINVDLHPSSTNGTPYVSGLNSVCSSERTPNKHFKPDKEKSSRVAQCCIPSFVRSHSFRKKRLTPGPNGV</sequence>
<feature type="region of interest" description="Disordered" evidence="1">
    <location>
        <begin position="153"/>
        <end position="183"/>
    </location>
</feature>
<dbReference type="EMBL" id="JAMYWD010000009">
    <property type="protein sequence ID" value="KAJ4961563.1"/>
    <property type="molecule type" value="Genomic_DNA"/>
</dbReference>
<dbReference type="InterPro" id="IPR038947">
    <property type="entry name" value="At3g27210-like"/>
</dbReference>
<protein>
    <submittedName>
        <fullName evidence="2">Uncharacterized protein</fullName>
    </submittedName>
</protein>
<name>A0A9Q0K4X2_9MAGN</name>
<reference evidence="2" key="1">
    <citation type="journal article" date="2023" name="Plant J.">
        <title>The genome of the king protea, Protea cynaroides.</title>
        <authorList>
            <person name="Chang J."/>
            <person name="Duong T.A."/>
            <person name="Schoeman C."/>
            <person name="Ma X."/>
            <person name="Roodt D."/>
            <person name="Barker N."/>
            <person name="Li Z."/>
            <person name="Van de Peer Y."/>
            <person name="Mizrachi E."/>
        </authorList>
    </citation>
    <scope>NUCLEOTIDE SEQUENCE</scope>
    <source>
        <tissue evidence="2">Young leaves</tissue>
    </source>
</reference>
<dbReference type="PANTHER" id="PTHR34280:SF2">
    <property type="entry name" value="OS01G0920100 PROTEIN"/>
    <property type="match status" value="1"/>
</dbReference>
<gene>
    <name evidence="2" type="ORF">NE237_021473</name>
</gene>
<keyword evidence="3" id="KW-1185">Reference proteome</keyword>
<dbReference type="OrthoDB" id="1925325at2759"/>
<organism evidence="2 3">
    <name type="scientific">Protea cynaroides</name>
    <dbReference type="NCBI Taxonomy" id="273540"/>
    <lineage>
        <taxon>Eukaryota</taxon>
        <taxon>Viridiplantae</taxon>
        <taxon>Streptophyta</taxon>
        <taxon>Embryophyta</taxon>
        <taxon>Tracheophyta</taxon>
        <taxon>Spermatophyta</taxon>
        <taxon>Magnoliopsida</taxon>
        <taxon>Proteales</taxon>
        <taxon>Proteaceae</taxon>
        <taxon>Protea</taxon>
    </lineage>
</organism>
<proteinExistence type="predicted"/>
<dbReference type="AlphaFoldDB" id="A0A9Q0K4X2"/>
<evidence type="ECO:0000313" key="3">
    <source>
        <dbReference type="Proteomes" id="UP001141806"/>
    </source>
</evidence>
<dbReference type="Proteomes" id="UP001141806">
    <property type="component" value="Unassembled WGS sequence"/>
</dbReference>
<comment type="caution">
    <text evidence="2">The sequence shown here is derived from an EMBL/GenBank/DDBJ whole genome shotgun (WGS) entry which is preliminary data.</text>
</comment>